<keyword evidence="2 7" id="KW-0349">Heme</keyword>
<dbReference type="GeneID" id="75915717"/>
<dbReference type="PANTHER" id="PTHR24291">
    <property type="entry name" value="CYTOCHROME P450 FAMILY 4"/>
    <property type="match status" value="1"/>
</dbReference>
<evidence type="ECO:0000256" key="2">
    <source>
        <dbReference type="ARBA" id="ARBA00022617"/>
    </source>
</evidence>
<evidence type="ECO:0000256" key="8">
    <source>
        <dbReference type="RuleBase" id="RU000461"/>
    </source>
</evidence>
<reference evidence="9" key="1">
    <citation type="submission" date="2021-06" db="EMBL/GenBank/DDBJ databases">
        <authorList>
            <consortium name="DOE Joint Genome Institute"/>
            <person name="Mondo S.J."/>
            <person name="Amses K.R."/>
            <person name="Simmons D.R."/>
            <person name="Longcore J.E."/>
            <person name="Seto K."/>
            <person name="Alves G.H."/>
            <person name="Bonds A.E."/>
            <person name="Quandt C.A."/>
            <person name="Davis W.J."/>
            <person name="Chang Y."/>
            <person name="Letcher P.M."/>
            <person name="Powell M.J."/>
            <person name="Kuo A."/>
            <person name="Labutti K."/>
            <person name="Pangilinan J."/>
            <person name="Andreopoulos W."/>
            <person name="Tritt A."/>
            <person name="Riley R."/>
            <person name="Hundley H."/>
            <person name="Johnson J."/>
            <person name="Lipzen A."/>
            <person name="Barry K."/>
            <person name="Berbee M.L."/>
            <person name="Buchler N.E."/>
            <person name="Grigoriev I.V."/>
            <person name="Spatafora J.W."/>
            <person name="Stajich J.E."/>
            <person name="James T.Y."/>
        </authorList>
    </citation>
    <scope>NUCLEOTIDE SEQUENCE</scope>
    <source>
        <strain evidence="9">AG</strain>
    </source>
</reference>
<dbReference type="AlphaFoldDB" id="A0AAD5HCJ7"/>
<proteinExistence type="inferred from homology"/>
<dbReference type="GO" id="GO:0005506">
    <property type="term" value="F:iron ion binding"/>
    <property type="evidence" value="ECO:0007669"/>
    <property type="project" value="InterPro"/>
</dbReference>
<keyword evidence="6 8" id="KW-0503">Monooxygenase</keyword>
<dbReference type="Gene3D" id="1.10.630.10">
    <property type="entry name" value="Cytochrome P450"/>
    <property type="match status" value="1"/>
</dbReference>
<sequence length="462" mass="52891">MILSMIKGSSPSERSREFIMPIIEEHGICLKYQLGKWTVVVADYDELKPFLKDINTFPKRHMVFSKDFDVTNAPNILGTNKEVWKRQRKAANPAFHRRMPVATFGEVMKTMFRTIETDRIQYPDLASFNRRFALDCIGLGGFSFDMGSVADPNSEYATIYNEAFKIIQDPIQFLFPSFSKLPASWFAYRQKAVVASRKFRQLLTGIVETRKQAFIESLETGHNQELIDMDLLTMLINANLNQDGSSTYLTDSELISNLAIFYAAGHETTANALSSMLYYLAVNPKHQQRLREEVISIMGDAPEDAIPTDEQLRQMKFLECCIKESMRINPPTSGNQLRTAAEDTTLGNFFIPKGTDLGMDIWVTHHLEKYWKDSDTFNPSRFDKESSDYVDSTWMPFGAGERICIGMNFSLAEQRIFHAMFTRKYEYSLRPNSEHANGMVNAKAIFGLFGPQDLELSLKKRY</sequence>
<reference evidence="9" key="2">
    <citation type="journal article" date="2022" name="Proc. Natl. Acad. Sci. U.S.A.">
        <title>Diploid-dominant life cycles characterize the early evolution of Fungi.</title>
        <authorList>
            <person name="Amses K.R."/>
            <person name="Simmons D.R."/>
            <person name="Longcore J.E."/>
            <person name="Mondo S.J."/>
            <person name="Seto K."/>
            <person name="Jeronimo G.H."/>
            <person name="Bonds A.E."/>
            <person name="Quandt C.A."/>
            <person name="Davis W.J."/>
            <person name="Chang Y."/>
            <person name="Federici B.A."/>
            <person name="Kuo A."/>
            <person name="LaButti K."/>
            <person name="Pangilinan J."/>
            <person name="Andreopoulos W."/>
            <person name="Tritt A."/>
            <person name="Riley R."/>
            <person name="Hundley H."/>
            <person name="Johnson J."/>
            <person name="Lipzen A."/>
            <person name="Barry K."/>
            <person name="Lang B.F."/>
            <person name="Cuomo C.A."/>
            <person name="Buchler N.E."/>
            <person name="Grigoriev I.V."/>
            <person name="Spatafora J.W."/>
            <person name="Stajich J.E."/>
            <person name="James T.Y."/>
        </authorList>
    </citation>
    <scope>NUCLEOTIDE SEQUENCE</scope>
    <source>
        <strain evidence="9">AG</strain>
    </source>
</reference>
<comment type="similarity">
    <text evidence="1 8">Belongs to the cytochrome P450 family.</text>
</comment>
<protein>
    <recommendedName>
        <fullName evidence="11">Cytochrome P450</fullName>
    </recommendedName>
</protein>
<dbReference type="PANTHER" id="PTHR24291:SF50">
    <property type="entry name" value="BIFUNCTIONAL ALBAFLAVENONE MONOOXYGENASE_TERPENE SYNTHASE"/>
    <property type="match status" value="1"/>
</dbReference>
<comment type="caution">
    <text evidence="9">The sequence shown here is derived from an EMBL/GenBank/DDBJ whole genome shotgun (WGS) entry which is preliminary data.</text>
</comment>
<keyword evidence="4 8" id="KW-0560">Oxidoreductase</keyword>
<name>A0AAD5HCJ7_UMBRA</name>
<dbReference type="PRINTS" id="PR00385">
    <property type="entry name" value="P450"/>
</dbReference>
<organism evidence="9 10">
    <name type="scientific">Umbelopsis ramanniana AG</name>
    <dbReference type="NCBI Taxonomy" id="1314678"/>
    <lineage>
        <taxon>Eukaryota</taxon>
        <taxon>Fungi</taxon>
        <taxon>Fungi incertae sedis</taxon>
        <taxon>Mucoromycota</taxon>
        <taxon>Mucoromycotina</taxon>
        <taxon>Umbelopsidomycetes</taxon>
        <taxon>Umbelopsidales</taxon>
        <taxon>Umbelopsidaceae</taxon>
        <taxon>Umbelopsis</taxon>
    </lineage>
</organism>
<evidence type="ECO:0008006" key="11">
    <source>
        <dbReference type="Google" id="ProtNLM"/>
    </source>
</evidence>
<dbReference type="InterPro" id="IPR017972">
    <property type="entry name" value="Cyt_P450_CS"/>
</dbReference>
<dbReference type="RefSeq" id="XP_051442968.1">
    <property type="nucleotide sequence ID" value="XM_051590373.1"/>
</dbReference>
<evidence type="ECO:0000256" key="1">
    <source>
        <dbReference type="ARBA" id="ARBA00010617"/>
    </source>
</evidence>
<dbReference type="Proteomes" id="UP001206595">
    <property type="component" value="Unassembled WGS sequence"/>
</dbReference>
<dbReference type="GO" id="GO:0004497">
    <property type="term" value="F:monooxygenase activity"/>
    <property type="evidence" value="ECO:0007669"/>
    <property type="project" value="UniProtKB-KW"/>
</dbReference>
<dbReference type="Pfam" id="PF00067">
    <property type="entry name" value="p450"/>
    <property type="match status" value="1"/>
</dbReference>
<evidence type="ECO:0000313" key="9">
    <source>
        <dbReference type="EMBL" id="KAI8577964.1"/>
    </source>
</evidence>
<keyword evidence="5 7" id="KW-0408">Iron</keyword>
<evidence type="ECO:0000256" key="3">
    <source>
        <dbReference type="ARBA" id="ARBA00022723"/>
    </source>
</evidence>
<keyword evidence="10" id="KW-1185">Reference proteome</keyword>
<dbReference type="EMBL" id="MU620934">
    <property type="protein sequence ID" value="KAI8577964.1"/>
    <property type="molecule type" value="Genomic_DNA"/>
</dbReference>
<dbReference type="InterPro" id="IPR002401">
    <property type="entry name" value="Cyt_P450_E_grp-I"/>
</dbReference>
<dbReference type="PRINTS" id="PR00463">
    <property type="entry name" value="EP450I"/>
</dbReference>
<dbReference type="PROSITE" id="PS00086">
    <property type="entry name" value="CYTOCHROME_P450"/>
    <property type="match status" value="1"/>
</dbReference>
<comment type="cofactor">
    <cofactor evidence="7">
        <name>heme</name>
        <dbReference type="ChEBI" id="CHEBI:30413"/>
    </cofactor>
</comment>
<dbReference type="InterPro" id="IPR036396">
    <property type="entry name" value="Cyt_P450_sf"/>
</dbReference>
<dbReference type="GO" id="GO:0020037">
    <property type="term" value="F:heme binding"/>
    <property type="evidence" value="ECO:0007669"/>
    <property type="project" value="InterPro"/>
</dbReference>
<evidence type="ECO:0000256" key="7">
    <source>
        <dbReference type="PIRSR" id="PIRSR602401-1"/>
    </source>
</evidence>
<gene>
    <name evidence="9" type="ORF">K450DRAFT_249249</name>
</gene>
<evidence type="ECO:0000313" key="10">
    <source>
        <dbReference type="Proteomes" id="UP001206595"/>
    </source>
</evidence>
<accession>A0AAD5HCJ7</accession>
<dbReference type="GO" id="GO:0016705">
    <property type="term" value="F:oxidoreductase activity, acting on paired donors, with incorporation or reduction of molecular oxygen"/>
    <property type="evidence" value="ECO:0007669"/>
    <property type="project" value="InterPro"/>
</dbReference>
<dbReference type="SUPFAM" id="SSF48264">
    <property type="entry name" value="Cytochrome P450"/>
    <property type="match status" value="1"/>
</dbReference>
<evidence type="ECO:0000256" key="5">
    <source>
        <dbReference type="ARBA" id="ARBA00023004"/>
    </source>
</evidence>
<evidence type="ECO:0000256" key="6">
    <source>
        <dbReference type="ARBA" id="ARBA00023033"/>
    </source>
</evidence>
<dbReference type="InterPro" id="IPR050196">
    <property type="entry name" value="Cytochrome_P450_Monoox"/>
</dbReference>
<keyword evidence="3 7" id="KW-0479">Metal-binding</keyword>
<feature type="binding site" description="axial binding residue" evidence="7">
    <location>
        <position position="404"/>
    </location>
    <ligand>
        <name>heme</name>
        <dbReference type="ChEBI" id="CHEBI:30413"/>
    </ligand>
    <ligandPart>
        <name>Fe</name>
        <dbReference type="ChEBI" id="CHEBI:18248"/>
    </ligandPart>
</feature>
<evidence type="ECO:0000256" key="4">
    <source>
        <dbReference type="ARBA" id="ARBA00023002"/>
    </source>
</evidence>
<dbReference type="InterPro" id="IPR001128">
    <property type="entry name" value="Cyt_P450"/>
</dbReference>